<organism evidence="3">
    <name type="scientific">Melampsora larici-populina (strain 98AG31 / pathotype 3-4-7)</name>
    <name type="common">Poplar leaf rust fungus</name>
    <dbReference type="NCBI Taxonomy" id="747676"/>
    <lineage>
        <taxon>Eukaryota</taxon>
        <taxon>Fungi</taxon>
        <taxon>Dikarya</taxon>
        <taxon>Basidiomycota</taxon>
        <taxon>Pucciniomycotina</taxon>
        <taxon>Pucciniomycetes</taxon>
        <taxon>Pucciniales</taxon>
        <taxon>Melampsoraceae</taxon>
        <taxon>Melampsora</taxon>
    </lineage>
</organism>
<dbReference type="RefSeq" id="XP_007418228.1">
    <property type="nucleotide sequence ID" value="XM_007418166.1"/>
</dbReference>
<protein>
    <recommendedName>
        <fullName evidence="1">DUF6589 domain-containing protein</fullName>
    </recommendedName>
</protein>
<proteinExistence type="predicted"/>
<dbReference type="STRING" id="747676.F4SA15"/>
<dbReference type="OrthoDB" id="2505744at2759"/>
<evidence type="ECO:0000259" key="1">
    <source>
        <dbReference type="Pfam" id="PF20231"/>
    </source>
</evidence>
<dbReference type="eggNOG" id="ENOG502SCRC">
    <property type="taxonomic scope" value="Eukaryota"/>
</dbReference>
<feature type="domain" description="DUF6589" evidence="1">
    <location>
        <begin position="1"/>
        <end position="144"/>
    </location>
</feature>
<dbReference type="Proteomes" id="UP000001072">
    <property type="component" value="Unassembled WGS sequence"/>
</dbReference>
<dbReference type="GeneID" id="18937297"/>
<feature type="domain" description="DUF6589" evidence="1">
    <location>
        <begin position="145"/>
        <end position="285"/>
    </location>
</feature>
<gene>
    <name evidence="2" type="ORF">MELLADRAFT_95633</name>
</gene>
<dbReference type="AlphaFoldDB" id="F4SA15"/>
<dbReference type="InParanoid" id="F4SA15"/>
<evidence type="ECO:0000313" key="3">
    <source>
        <dbReference type="Proteomes" id="UP000001072"/>
    </source>
</evidence>
<name>F4SA15_MELLP</name>
<dbReference type="VEuPathDB" id="FungiDB:MELLADRAFT_95633"/>
<reference evidence="3" key="1">
    <citation type="journal article" date="2011" name="Proc. Natl. Acad. Sci. U.S.A.">
        <title>Obligate biotrophy features unraveled by the genomic analysis of rust fungi.</title>
        <authorList>
            <person name="Duplessis S."/>
            <person name="Cuomo C.A."/>
            <person name="Lin Y.-C."/>
            <person name="Aerts A."/>
            <person name="Tisserant E."/>
            <person name="Veneault-Fourrey C."/>
            <person name="Joly D.L."/>
            <person name="Hacquard S."/>
            <person name="Amselem J."/>
            <person name="Cantarel B.L."/>
            <person name="Chiu R."/>
            <person name="Coutinho P.M."/>
            <person name="Feau N."/>
            <person name="Field M."/>
            <person name="Frey P."/>
            <person name="Gelhaye E."/>
            <person name="Goldberg J."/>
            <person name="Grabherr M.G."/>
            <person name="Kodira C.D."/>
            <person name="Kohler A."/>
            <person name="Kuees U."/>
            <person name="Lindquist E.A."/>
            <person name="Lucas S.M."/>
            <person name="Mago R."/>
            <person name="Mauceli E."/>
            <person name="Morin E."/>
            <person name="Murat C."/>
            <person name="Pangilinan J.L."/>
            <person name="Park R."/>
            <person name="Pearson M."/>
            <person name="Quesneville H."/>
            <person name="Rouhier N."/>
            <person name="Sakthikumar S."/>
            <person name="Salamov A.A."/>
            <person name="Schmutz J."/>
            <person name="Selles B."/>
            <person name="Shapiro H."/>
            <person name="Tanguay P."/>
            <person name="Tuskan G.A."/>
            <person name="Henrissat B."/>
            <person name="Van de Peer Y."/>
            <person name="Rouze P."/>
            <person name="Ellis J.G."/>
            <person name="Dodds P.N."/>
            <person name="Schein J.E."/>
            <person name="Zhong S."/>
            <person name="Hamelin R.C."/>
            <person name="Grigoriev I.V."/>
            <person name="Szabo L.J."/>
            <person name="Martin F."/>
        </authorList>
    </citation>
    <scope>NUCLEOTIDE SEQUENCE [LARGE SCALE GENOMIC DNA]</scope>
    <source>
        <strain evidence="3">98AG31 / pathotype 3-4-7</strain>
    </source>
</reference>
<dbReference type="KEGG" id="mlr:MELLADRAFT_95633"/>
<keyword evidence="3" id="KW-1185">Reference proteome</keyword>
<evidence type="ECO:0000313" key="2">
    <source>
        <dbReference type="EMBL" id="EGF98468.1"/>
    </source>
</evidence>
<dbReference type="EMBL" id="GL883175">
    <property type="protein sequence ID" value="EGF98468.1"/>
    <property type="molecule type" value="Genomic_DNA"/>
</dbReference>
<sequence length="415" mass="47085">MLKLMDSSDNGSDGIASLYDELTKQTGLSPEEFSSRLQIIEGDLGTCLNFHGLQSQRTPSKFPDESLSHLLMIPGAGHTLWNIGQAILLHHWGNPDNKNDQGAWRTVVELGGKSERPTSKKDFTSMIRWIEQIHEATITSCILLQLLLRLCDFATIVEANRAMSDGDVGRLLLMWKSWSVKMQGIKGLSHYSRYLPRLIRLLTKVLPKSLSHVILHTLLISPTGRHGHFVAKDFHLEIKNYWLKYFYNHAGPGTDIERLKETFSLTVGLLSHLVNTMKGRAGQNNVRQSRKNRSTPTSMIRFLNMARSENITKSKPNSETVGKPLGDIHRLGIQKLKVDFGKQQLERFHWPVASYYSEEQGDSEQINETDHRNGFGSIDKEFVDWFSEEYNSLILSKHRLLYAALRALASLSAFT</sequence>
<dbReference type="Pfam" id="PF20231">
    <property type="entry name" value="DUF6589"/>
    <property type="match status" value="2"/>
</dbReference>
<accession>F4SA15</accession>
<dbReference type="HOGENOM" id="CLU_048929_0_0_1"/>
<dbReference type="InterPro" id="IPR046496">
    <property type="entry name" value="DUF6589"/>
</dbReference>